<dbReference type="STRING" id="1642647.PSM36_0950"/>
<gene>
    <name evidence="3" type="ORF">PSM36_0950</name>
</gene>
<feature type="signal peptide" evidence="1">
    <location>
        <begin position="1"/>
        <end position="21"/>
    </location>
</feature>
<reference evidence="3 4" key="1">
    <citation type="submission" date="2016-08" db="EMBL/GenBank/DDBJ databases">
        <authorList>
            <person name="Seilhamer J.J."/>
        </authorList>
    </citation>
    <scope>NUCLEOTIDE SEQUENCE [LARGE SCALE GENOMIC DNA]</scope>
    <source>
        <strain evidence="3">M3/6</strain>
    </source>
</reference>
<evidence type="ECO:0000256" key="1">
    <source>
        <dbReference type="SAM" id="SignalP"/>
    </source>
</evidence>
<protein>
    <recommendedName>
        <fullName evidence="2">DUF2264 domain-containing protein</fullName>
    </recommendedName>
</protein>
<proteinExistence type="predicted"/>
<evidence type="ECO:0000313" key="3">
    <source>
        <dbReference type="EMBL" id="SCD19776.1"/>
    </source>
</evidence>
<keyword evidence="1" id="KW-0732">Signal</keyword>
<dbReference type="AlphaFoldDB" id="A0A1R3STW2"/>
<dbReference type="PANTHER" id="PTHR35339:SF3">
    <property type="entry name" value="DUF2264 DOMAIN-CONTAINING PROTEIN"/>
    <property type="match status" value="1"/>
</dbReference>
<sequence length="421" mass="48640">MKRALLFIVSSLLIIISLYSAETVNDSPVASAESDRAYWTALAYRIAAPVLENMSKGELKKNMQVEVSPTWDGRDKDVTYMECFGRLMSGIAPWLSLPDDNTAEGIQRKQLREWALKSYAHAVDPESPDYLLWRNEGQPLVDAAYIASSFLRAPEQLWEPLDEVTKERYIKEFQQLRRIDPPYTNWLLFSAMVETFLMEAGAQYDMYRIHSAIRKIDEWYVGDGWYSDGEHFAFDYYNSYVIQPMYVQVLQVLVDRKIPLRDKNPESVRKDLDIAKKRMQRFGIILERFISPEGTFPLFGRSMTYRLGVFQPLSMLSWKELLPEELAEGQVRSALTAVMKRMFMNEGNFNEGGFLQLGFAGHQPNLADWYTNNGSMYLTSEVFLPLGLPADHSFWTSAAEDWTTKKAWHGNSFPKDHAIRY</sequence>
<accession>A0A1R3STW2</accession>
<dbReference type="Pfam" id="PF10022">
    <property type="entry name" value="DUF2264"/>
    <property type="match status" value="1"/>
</dbReference>
<name>A0A1R3STW2_9BACT</name>
<feature type="chain" id="PRO_5012006203" description="DUF2264 domain-containing protein" evidence="1">
    <location>
        <begin position="22"/>
        <end position="421"/>
    </location>
</feature>
<keyword evidence="4" id="KW-1185">Reference proteome</keyword>
<dbReference type="KEGG" id="psac:PSM36_0950"/>
<evidence type="ECO:0000259" key="2">
    <source>
        <dbReference type="Pfam" id="PF10022"/>
    </source>
</evidence>
<dbReference type="InterPro" id="IPR016624">
    <property type="entry name" value="UCP014753"/>
</dbReference>
<dbReference type="Proteomes" id="UP000187464">
    <property type="component" value="Chromosome I"/>
</dbReference>
<organism evidence="3 4">
    <name type="scientific">Proteiniphilum saccharofermentans</name>
    <dbReference type="NCBI Taxonomy" id="1642647"/>
    <lineage>
        <taxon>Bacteria</taxon>
        <taxon>Pseudomonadati</taxon>
        <taxon>Bacteroidota</taxon>
        <taxon>Bacteroidia</taxon>
        <taxon>Bacteroidales</taxon>
        <taxon>Dysgonomonadaceae</taxon>
        <taxon>Proteiniphilum</taxon>
    </lineage>
</organism>
<evidence type="ECO:0000313" key="4">
    <source>
        <dbReference type="Proteomes" id="UP000187464"/>
    </source>
</evidence>
<dbReference type="PANTHER" id="PTHR35339">
    <property type="entry name" value="LINALOOL DEHYDRATASE_ISOMERASE DOMAIN-CONTAINING PROTEIN"/>
    <property type="match status" value="1"/>
</dbReference>
<dbReference type="InterPro" id="IPR049349">
    <property type="entry name" value="DUF2264_N"/>
</dbReference>
<feature type="domain" description="DUF2264" evidence="2">
    <location>
        <begin position="35"/>
        <end position="402"/>
    </location>
</feature>
<dbReference type="EMBL" id="LT605205">
    <property type="protein sequence ID" value="SCD19776.1"/>
    <property type="molecule type" value="Genomic_DNA"/>
</dbReference>
<dbReference type="RefSeq" id="WP_076929300.1">
    <property type="nucleotide sequence ID" value="NZ_LT605205.1"/>
</dbReference>
<dbReference type="PIRSF" id="PIRSF014753">
    <property type="entry name" value="UCP014753"/>
    <property type="match status" value="1"/>
</dbReference>